<protein>
    <submittedName>
        <fullName evidence="2">Uncharacterized protein</fullName>
    </submittedName>
</protein>
<proteinExistence type="predicted"/>
<dbReference type="EMBL" id="CAUYUJ010017695">
    <property type="protein sequence ID" value="CAK0877044.1"/>
    <property type="molecule type" value="Genomic_DNA"/>
</dbReference>
<evidence type="ECO:0000313" key="2">
    <source>
        <dbReference type="EMBL" id="CAK0877044.1"/>
    </source>
</evidence>
<gene>
    <name evidence="2" type="ORF">PCOR1329_LOCUS61209</name>
</gene>
<feature type="compositionally biased region" description="Basic and acidic residues" evidence="1">
    <location>
        <begin position="267"/>
        <end position="279"/>
    </location>
</feature>
<name>A0ABN9VXR7_9DINO</name>
<feature type="region of interest" description="Disordered" evidence="1">
    <location>
        <begin position="254"/>
        <end position="304"/>
    </location>
</feature>
<accession>A0ABN9VXR7</accession>
<evidence type="ECO:0000256" key="1">
    <source>
        <dbReference type="SAM" id="MobiDB-lite"/>
    </source>
</evidence>
<reference evidence="2" key="1">
    <citation type="submission" date="2023-10" db="EMBL/GenBank/DDBJ databases">
        <authorList>
            <person name="Chen Y."/>
            <person name="Shah S."/>
            <person name="Dougan E. K."/>
            <person name="Thang M."/>
            <person name="Chan C."/>
        </authorList>
    </citation>
    <scope>NUCLEOTIDE SEQUENCE [LARGE SCALE GENOMIC DNA]</scope>
</reference>
<feature type="region of interest" description="Disordered" evidence="1">
    <location>
        <begin position="53"/>
        <end position="78"/>
    </location>
</feature>
<sequence length="304" mass="33134">MIFRRCARQGGVSSAVEPLASLPRRAGEGVVALRARPARRGAMGSGAELVRARPGRFRPGRPRRVHRAPAAPSAAGHDEGWLRASQANEAVASQFPWTNKGPHHVPALYRQGYVPIAPGRASNAASGGPCVPFLVHSAYHSFQDALAKAQLRSMEAGETARWLELQRADDLLRFLHRADNSHFSDAEVSSLGRALAATQLAGRGARTEVNGQLSYEAEKVPGSPSACRSALCSSWRSRWRPRVSAAGIRNPARRLPLIRRAARQPSPRRETSERRKGREMAAQPRPSVVEPAGGRRASWPPRRF</sequence>
<comment type="caution">
    <text evidence="2">The sequence shown here is derived from an EMBL/GenBank/DDBJ whole genome shotgun (WGS) entry which is preliminary data.</text>
</comment>
<evidence type="ECO:0000313" key="3">
    <source>
        <dbReference type="Proteomes" id="UP001189429"/>
    </source>
</evidence>
<organism evidence="2 3">
    <name type="scientific">Prorocentrum cordatum</name>
    <dbReference type="NCBI Taxonomy" id="2364126"/>
    <lineage>
        <taxon>Eukaryota</taxon>
        <taxon>Sar</taxon>
        <taxon>Alveolata</taxon>
        <taxon>Dinophyceae</taxon>
        <taxon>Prorocentrales</taxon>
        <taxon>Prorocentraceae</taxon>
        <taxon>Prorocentrum</taxon>
    </lineage>
</organism>
<keyword evidence="3" id="KW-1185">Reference proteome</keyword>
<dbReference type="Proteomes" id="UP001189429">
    <property type="component" value="Unassembled WGS sequence"/>
</dbReference>
<feature type="compositionally biased region" description="Basic residues" evidence="1">
    <location>
        <begin position="53"/>
        <end position="67"/>
    </location>
</feature>